<feature type="coiled-coil region" evidence="5">
    <location>
        <begin position="143"/>
        <end position="177"/>
    </location>
</feature>
<dbReference type="GO" id="GO:0046983">
    <property type="term" value="F:protein dimerization activity"/>
    <property type="evidence" value="ECO:0007669"/>
    <property type="project" value="InterPro"/>
</dbReference>
<accession>A0A931NFA4</accession>
<dbReference type="SMART" id="SM00448">
    <property type="entry name" value="REC"/>
    <property type="match status" value="1"/>
</dbReference>
<proteinExistence type="predicted"/>
<evidence type="ECO:0000256" key="4">
    <source>
        <dbReference type="PROSITE-ProRule" id="PRU00169"/>
    </source>
</evidence>
<evidence type="ECO:0000259" key="7">
    <source>
        <dbReference type="PROSITE" id="PS50110"/>
    </source>
</evidence>
<dbReference type="Pfam" id="PF02518">
    <property type="entry name" value="HATPase_c"/>
    <property type="match status" value="1"/>
</dbReference>
<name>A0A931NFA4_9BURK</name>
<keyword evidence="4" id="KW-0597">Phosphoprotein</keyword>
<dbReference type="Proteomes" id="UP000613266">
    <property type="component" value="Unassembled WGS sequence"/>
</dbReference>
<dbReference type="InterPro" id="IPR011712">
    <property type="entry name" value="Sig_transdc_His_kin_sub3_dim/P"/>
</dbReference>
<gene>
    <name evidence="8" type="ORF">I7X39_03155</name>
</gene>
<dbReference type="CDD" id="cd00156">
    <property type="entry name" value="REC"/>
    <property type="match status" value="1"/>
</dbReference>
<dbReference type="GO" id="GO:0000155">
    <property type="term" value="F:phosphorelay sensor kinase activity"/>
    <property type="evidence" value="ECO:0007669"/>
    <property type="project" value="InterPro"/>
</dbReference>
<dbReference type="InterPro" id="IPR001789">
    <property type="entry name" value="Sig_transdc_resp-reg_receiver"/>
</dbReference>
<dbReference type="Gene3D" id="3.40.50.2300">
    <property type="match status" value="1"/>
</dbReference>
<keyword evidence="3" id="KW-0902">Two-component regulatory system</keyword>
<dbReference type="PANTHER" id="PTHR24421">
    <property type="entry name" value="NITRATE/NITRITE SENSOR PROTEIN NARX-RELATED"/>
    <property type="match status" value="1"/>
</dbReference>
<keyword evidence="5" id="KW-0175">Coiled coil</keyword>
<protein>
    <submittedName>
        <fullName evidence="8">Response regulator</fullName>
    </submittedName>
</protein>
<evidence type="ECO:0000256" key="6">
    <source>
        <dbReference type="SAM" id="MobiDB-lite"/>
    </source>
</evidence>
<dbReference type="Gene3D" id="3.30.565.10">
    <property type="entry name" value="Histidine kinase-like ATPase, C-terminal domain"/>
    <property type="match status" value="1"/>
</dbReference>
<dbReference type="AlphaFoldDB" id="A0A931NFA4"/>
<dbReference type="EMBL" id="JAEDAK010000002">
    <property type="protein sequence ID" value="MBH9575896.1"/>
    <property type="molecule type" value="Genomic_DNA"/>
</dbReference>
<dbReference type="SUPFAM" id="SSF55874">
    <property type="entry name" value="ATPase domain of HSP90 chaperone/DNA topoisomerase II/histidine kinase"/>
    <property type="match status" value="1"/>
</dbReference>
<comment type="caution">
    <text evidence="8">The sequence shown here is derived from an EMBL/GenBank/DDBJ whole genome shotgun (WGS) entry which is preliminary data.</text>
</comment>
<feature type="domain" description="Response regulatory" evidence="7">
    <location>
        <begin position="27"/>
        <end position="142"/>
    </location>
</feature>
<evidence type="ECO:0000313" key="8">
    <source>
        <dbReference type="EMBL" id="MBH9575896.1"/>
    </source>
</evidence>
<feature type="compositionally biased region" description="Low complexity" evidence="6">
    <location>
        <begin position="1"/>
        <end position="13"/>
    </location>
</feature>
<dbReference type="InterPro" id="IPR050482">
    <property type="entry name" value="Sensor_HK_TwoCompSys"/>
</dbReference>
<dbReference type="GO" id="GO:0016020">
    <property type="term" value="C:membrane"/>
    <property type="evidence" value="ECO:0007669"/>
    <property type="project" value="InterPro"/>
</dbReference>
<dbReference type="Gene3D" id="1.20.5.1930">
    <property type="match status" value="1"/>
</dbReference>
<dbReference type="SUPFAM" id="SSF52172">
    <property type="entry name" value="CheY-like"/>
    <property type="match status" value="1"/>
</dbReference>
<evidence type="ECO:0000256" key="3">
    <source>
        <dbReference type="ARBA" id="ARBA00023012"/>
    </source>
</evidence>
<dbReference type="CDD" id="cd16917">
    <property type="entry name" value="HATPase_UhpB-NarQ-NarX-like"/>
    <property type="match status" value="1"/>
</dbReference>
<sequence>MLETLANAPAASPLAPPSPPASTPVLRVLHVEDSEVDHLRMQALVRQAGLPAEWTRVETLADFAAALDQDWDAVVCDYQLPEHSGLDMLRHLRASGRVLPFVLVSGEIGEDVAVAAMREGASDYLLKSRLARLGPALQQAVKAAEAERSRRAADAALRESTRRLQELTAHLQQHIEAERAALARELHDDVGSGLTALKYELGWLQRHLEDAPLRERTERAIETLNAAIEASRRLMENLRPPILQEGLAAALQWLVQDFERRHGLTVLCAGLDQELELPEALALVAYRFVQEALHNVAKHAQASQVQLELQCASGVLGVEVHDDGRGMEANEVDKPGRFGLRGLQERAASVGGWVDLSTRPGRGVHLVLSIPLDGRWEPGHPSDAAWLGEGA</sequence>
<dbReference type="InterPro" id="IPR011006">
    <property type="entry name" value="CheY-like_superfamily"/>
</dbReference>
<evidence type="ECO:0000256" key="1">
    <source>
        <dbReference type="ARBA" id="ARBA00022679"/>
    </source>
</evidence>
<evidence type="ECO:0000313" key="9">
    <source>
        <dbReference type="Proteomes" id="UP000613266"/>
    </source>
</evidence>
<dbReference type="Pfam" id="PF07730">
    <property type="entry name" value="HisKA_3"/>
    <property type="match status" value="1"/>
</dbReference>
<reference evidence="8" key="1">
    <citation type="submission" date="2020-12" db="EMBL/GenBank/DDBJ databases">
        <title>The genome sequence of Inhella sp. 1Y17.</title>
        <authorList>
            <person name="Liu Y."/>
        </authorList>
    </citation>
    <scope>NUCLEOTIDE SEQUENCE</scope>
    <source>
        <strain evidence="8">1Y17</strain>
    </source>
</reference>
<keyword evidence="2" id="KW-0418">Kinase</keyword>
<dbReference type="PANTHER" id="PTHR24421:SF59">
    <property type="entry name" value="OXYGEN SENSOR HISTIDINE KINASE NREB"/>
    <property type="match status" value="1"/>
</dbReference>
<dbReference type="InterPro" id="IPR036890">
    <property type="entry name" value="HATPase_C_sf"/>
</dbReference>
<feature type="region of interest" description="Disordered" evidence="6">
    <location>
        <begin position="1"/>
        <end position="22"/>
    </location>
</feature>
<keyword evidence="9" id="KW-1185">Reference proteome</keyword>
<evidence type="ECO:0000256" key="5">
    <source>
        <dbReference type="SAM" id="Coils"/>
    </source>
</evidence>
<organism evidence="8 9">
    <name type="scientific">Inhella proteolytica</name>
    <dbReference type="NCBI Taxonomy" id="2795029"/>
    <lineage>
        <taxon>Bacteria</taxon>
        <taxon>Pseudomonadati</taxon>
        <taxon>Pseudomonadota</taxon>
        <taxon>Betaproteobacteria</taxon>
        <taxon>Burkholderiales</taxon>
        <taxon>Sphaerotilaceae</taxon>
        <taxon>Inhella</taxon>
    </lineage>
</organism>
<evidence type="ECO:0000256" key="2">
    <source>
        <dbReference type="ARBA" id="ARBA00022777"/>
    </source>
</evidence>
<keyword evidence="1" id="KW-0808">Transferase</keyword>
<dbReference type="Pfam" id="PF00072">
    <property type="entry name" value="Response_reg"/>
    <property type="match status" value="1"/>
</dbReference>
<dbReference type="PROSITE" id="PS50110">
    <property type="entry name" value="RESPONSE_REGULATORY"/>
    <property type="match status" value="1"/>
</dbReference>
<feature type="modified residue" description="4-aspartylphosphate" evidence="4">
    <location>
        <position position="77"/>
    </location>
</feature>
<dbReference type="InterPro" id="IPR003594">
    <property type="entry name" value="HATPase_dom"/>
</dbReference>